<evidence type="ECO:0000313" key="1">
    <source>
        <dbReference type="EMBL" id="PWS34638.1"/>
    </source>
</evidence>
<dbReference type="RefSeq" id="WP_109873089.1">
    <property type="nucleotide sequence ID" value="NZ_QGNA01000006.1"/>
</dbReference>
<name>A0A317FAX8_9PROT</name>
<dbReference type="InterPro" id="IPR029032">
    <property type="entry name" value="AhpD-like"/>
</dbReference>
<evidence type="ECO:0000313" key="2">
    <source>
        <dbReference type="Proteomes" id="UP000245765"/>
    </source>
</evidence>
<comment type="caution">
    <text evidence="1">The sequence shown here is derived from an EMBL/GenBank/DDBJ whole genome shotgun (WGS) entry which is preliminary data.</text>
</comment>
<keyword evidence="2" id="KW-1185">Reference proteome</keyword>
<organism evidence="1 2">
    <name type="scientific">Falsiroseomonas bella</name>
    <dbReference type="NCBI Taxonomy" id="2184016"/>
    <lineage>
        <taxon>Bacteria</taxon>
        <taxon>Pseudomonadati</taxon>
        <taxon>Pseudomonadota</taxon>
        <taxon>Alphaproteobacteria</taxon>
        <taxon>Acetobacterales</taxon>
        <taxon>Roseomonadaceae</taxon>
        <taxon>Falsiroseomonas</taxon>
    </lineage>
</organism>
<dbReference type="Gene3D" id="1.20.1290.10">
    <property type="entry name" value="AhpD-like"/>
    <property type="match status" value="2"/>
</dbReference>
<proteinExistence type="predicted"/>
<accession>A0A317FAX8</accession>
<dbReference type="SUPFAM" id="SSF69118">
    <property type="entry name" value="AhpD-like"/>
    <property type="match status" value="2"/>
</dbReference>
<reference evidence="2" key="1">
    <citation type="submission" date="2018-05" db="EMBL/GenBank/DDBJ databases">
        <authorList>
            <person name="Du Z."/>
            <person name="Wang X."/>
        </authorList>
    </citation>
    <scope>NUCLEOTIDE SEQUENCE [LARGE SCALE GENOMIC DNA]</scope>
    <source>
        <strain evidence="2">CQN31</strain>
    </source>
</reference>
<dbReference type="EMBL" id="QGNA01000006">
    <property type="protein sequence ID" value="PWS34638.1"/>
    <property type="molecule type" value="Genomic_DNA"/>
</dbReference>
<evidence type="ECO:0008006" key="3">
    <source>
        <dbReference type="Google" id="ProtNLM"/>
    </source>
</evidence>
<dbReference type="Proteomes" id="UP000245765">
    <property type="component" value="Unassembled WGS sequence"/>
</dbReference>
<dbReference type="AlphaFoldDB" id="A0A317FAX8"/>
<protein>
    <recommendedName>
        <fullName evidence="3">Carboxymuconolactone decarboxylase-like domain-containing protein</fullName>
    </recommendedName>
</protein>
<sequence length="246" mass="26256">MTAPSAEEVRARLAAIRDTRGFVLPHHGLMAAAMPELHRCYEAMYRALTLDARHLAPLARESVWLAILAACAEPVGTHHLAKFRAAGGTDAQAMALFRLAAWAAGAPRYAVLDATWSQHFPAAPIRAAYLSGARALLADGVVAEPLARICLAAIHTACDQRWGLEAEIEAALAAGAGEAELAEALSLTIWPRGVNPFVRAAETWLDLIRAGRVPASEAFRAWADEPDQGAFRLAVAADRADRRNGG</sequence>
<dbReference type="OrthoDB" id="8682264at2"/>
<gene>
    <name evidence="1" type="ORF">DFH01_24220</name>
</gene>